<protein>
    <submittedName>
        <fullName evidence="3">Glycosyltransferase involved in cell wall biosynthesis</fullName>
    </submittedName>
</protein>
<dbReference type="RefSeq" id="WP_307069629.1">
    <property type="nucleotide sequence ID" value="NZ_JAUSUP010000013.1"/>
</dbReference>
<dbReference type="EMBL" id="JAUSUP010000013">
    <property type="protein sequence ID" value="MDQ0352775.1"/>
    <property type="molecule type" value="Genomic_DNA"/>
</dbReference>
<dbReference type="Gene3D" id="3.40.50.2000">
    <property type="entry name" value="Glycogen Phosphorylase B"/>
    <property type="match status" value="2"/>
</dbReference>
<feature type="domain" description="Glycosyl transferase family 1" evidence="1">
    <location>
        <begin position="179"/>
        <end position="339"/>
    </location>
</feature>
<dbReference type="Proteomes" id="UP001236723">
    <property type="component" value="Unassembled WGS sequence"/>
</dbReference>
<dbReference type="PANTHER" id="PTHR12526">
    <property type="entry name" value="GLYCOSYLTRANSFERASE"/>
    <property type="match status" value="1"/>
</dbReference>
<dbReference type="Pfam" id="PF00534">
    <property type="entry name" value="Glycos_transf_1"/>
    <property type="match status" value="1"/>
</dbReference>
<comment type="caution">
    <text evidence="3">The sequence shown here is derived from an EMBL/GenBank/DDBJ whole genome shotgun (WGS) entry which is preliminary data.</text>
</comment>
<accession>A0ABU0DWM8</accession>
<reference evidence="3 4" key="1">
    <citation type="submission" date="2023-07" db="EMBL/GenBank/DDBJ databases">
        <title>Genomic Encyclopedia of Type Strains, Phase IV (KMG-IV): sequencing the most valuable type-strain genomes for metagenomic binning, comparative biology and taxonomic classification.</title>
        <authorList>
            <person name="Goeker M."/>
        </authorList>
    </citation>
    <scope>NUCLEOTIDE SEQUENCE [LARGE SCALE GENOMIC DNA]</scope>
    <source>
        <strain evidence="3 4">DSM 15448</strain>
    </source>
</reference>
<dbReference type="InterPro" id="IPR028098">
    <property type="entry name" value="Glyco_trans_4-like_N"/>
</dbReference>
<proteinExistence type="predicted"/>
<dbReference type="PANTHER" id="PTHR12526:SF638">
    <property type="entry name" value="SPORE COAT PROTEIN SA"/>
    <property type="match status" value="1"/>
</dbReference>
<evidence type="ECO:0000259" key="2">
    <source>
        <dbReference type="Pfam" id="PF13439"/>
    </source>
</evidence>
<dbReference type="InterPro" id="IPR001296">
    <property type="entry name" value="Glyco_trans_1"/>
</dbReference>
<sequence length="368" mass="42415">MRVLHLNAGNETGGGMFHILSLLSKFPKEEVVLGVFEEGELYHKAKEKGINTIMFKQRHQGDLSILSELTRYIRDHNFNFIHTHGPRAAFLMALIKKQISQPLITTIHSSPCDDFKGKGIKGWVCHQLHKWSFKYVDHFLVVSNNFSNLMQKKYKVPQEKISVVLNGLNFDDSYEGYNREDFGLNESDFIIMMVARLEPVKQHKMAIEAFRQFNMDNPSSKLILVGDGSEQEKISSLIEKFNLDNHVWMLGRRNDVNRLYGLSDIVLLTSKSESFPLVLLEAARAKVPVVTTNVGDVKTLIPTKDHGWIVESDQHEAFVKTFNEAHLLKNRNKLSNNGERLYDFASKHFSLEKFYENTKRIYKSIRLN</sequence>
<evidence type="ECO:0000313" key="3">
    <source>
        <dbReference type="EMBL" id="MDQ0352775.1"/>
    </source>
</evidence>
<evidence type="ECO:0000259" key="1">
    <source>
        <dbReference type="Pfam" id="PF00534"/>
    </source>
</evidence>
<dbReference type="CDD" id="cd03801">
    <property type="entry name" value="GT4_PimA-like"/>
    <property type="match status" value="1"/>
</dbReference>
<dbReference type="Pfam" id="PF13439">
    <property type="entry name" value="Glyco_transf_4"/>
    <property type="match status" value="1"/>
</dbReference>
<organism evidence="3 4">
    <name type="scientific">Alkalibacillus filiformis</name>
    <dbReference type="NCBI Taxonomy" id="200990"/>
    <lineage>
        <taxon>Bacteria</taxon>
        <taxon>Bacillati</taxon>
        <taxon>Bacillota</taxon>
        <taxon>Bacilli</taxon>
        <taxon>Bacillales</taxon>
        <taxon>Bacillaceae</taxon>
        <taxon>Alkalibacillus</taxon>
    </lineage>
</organism>
<evidence type="ECO:0000313" key="4">
    <source>
        <dbReference type="Proteomes" id="UP001236723"/>
    </source>
</evidence>
<feature type="domain" description="Glycosyltransferase subfamily 4-like N-terminal" evidence="2">
    <location>
        <begin position="14"/>
        <end position="170"/>
    </location>
</feature>
<name>A0ABU0DWM8_9BACI</name>
<keyword evidence="4" id="KW-1185">Reference proteome</keyword>
<dbReference type="SUPFAM" id="SSF53756">
    <property type="entry name" value="UDP-Glycosyltransferase/glycogen phosphorylase"/>
    <property type="match status" value="1"/>
</dbReference>
<gene>
    <name evidence="3" type="ORF">J2R98_002626</name>
</gene>